<keyword evidence="2" id="KW-1185">Reference proteome</keyword>
<dbReference type="EMBL" id="BPLQ01014592">
    <property type="protein sequence ID" value="GIY81282.1"/>
    <property type="molecule type" value="Genomic_DNA"/>
</dbReference>
<name>A0AAV4WER4_9ARAC</name>
<protein>
    <submittedName>
        <fullName evidence="1">Uncharacterized protein</fullName>
    </submittedName>
</protein>
<reference evidence="1 2" key="1">
    <citation type="submission" date="2021-06" db="EMBL/GenBank/DDBJ databases">
        <title>Caerostris darwini draft genome.</title>
        <authorList>
            <person name="Kono N."/>
            <person name="Arakawa K."/>
        </authorList>
    </citation>
    <scope>NUCLEOTIDE SEQUENCE [LARGE SCALE GENOMIC DNA]</scope>
</reference>
<comment type="caution">
    <text evidence="1">The sequence shown here is derived from an EMBL/GenBank/DDBJ whole genome shotgun (WGS) entry which is preliminary data.</text>
</comment>
<proteinExistence type="predicted"/>
<dbReference type="Proteomes" id="UP001054837">
    <property type="component" value="Unassembled WGS sequence"/>
</dbReference>
<evidence type="ECO:0000313" key="1">
    <source>
        <dbReference type="EMBL" id="GIY81282.1"/>
    </source>
</evidence>
<sequence length="123" mass="14308">MDGGGLRKLAEICIRPFAPPFQSSTGNLLAREFDKRHCEIRPQHYGLTAFKEDITRTSAISRRFHRKPNYLDATNECNLLFFFFFHETIQQLRRTKDFSRAKSFAAELLRIPPVIKFASEPNC</sequence>
<organism evidence="1 2">
    <name type="scientific">Caerostris darwini</name>
    <dbReference type="NCBI Taxonomy" id="1538125"/>
    <lineage>
        <taxon>Eukaryota</taxon>
        <taxon>Metazoa</taxon>
        <taxon>Ecdysozoa</taxon>
        <taxon>Arthropoda</taxon>
        <taxon>Chelicerata</taxon>
        <taxon>Arachnida</taxon>
        <taxon>Araneae</taxon>
        <taxon>Araneomorphae</taxon>
        <taxon>Entelegynae</taxon>
        <taxon>Araneoidea</taxon>
        <taxon>Araneidae</taxon>
        <taxon>Caerostris</taxon>
    </lineage>
</organism>
<evidence type="ECO:0000313" key="2">
    <source>
        <dbReference type="Proteomes" id="UP001054837"/>
    </source>
</evidence>
<accession>A0AAV4WER4</accession>
<gene>
    <name evidence="1" type="ORF">CDAR_42781</name>
</gene>
<dbReference type="AlphaFoldDB" id="A0AAV4WER4"/>